<keyword evidence="3" id="KW-1185">Reference proteome</keyword>
<name>A0A152A622_TIELA</name>
<dbReference type="Proteomes" id="UP000076078">
    <property type="component" value="Unassembled WGS sequence"/>
</dbReference>
<sequence length="290" mass="31832">MNTKMGFDFLLGEKNQVEQLQQQQQQQISSMKNSNENTPVTNEITCSADQSPGYSPNTNYRVDSPLNVHHVQPNTASTMTFVQPSHVQRAYYNAYPHAPQYVYHSMHSPVLQAIPQQAPSTPPPIPPTTTHNGAFLAPSPQYLNYYSPSTSVSSGSGSPIVASIVSIIPASPRNGGAVVYNEQPILIDPSRLQDSPLLSPMIKYQQHHLQSTGLTPQLSSLSATESHSPLPTFYLLNNNNNEDSHLNNGNITTPPQPTTNNAPQSNKKTKKLKKLKPPQNTPTTKILHQP</sequence>
<proteinExistence type="predicted"/>
<gene>
    <name evidence="2" type="ORF">DLAC_01506</name>
</gene>
<reference evidence="2 3" key="1">
    <citation type="submission" date="2015-12" db="EMBL/GenBank/DDBJ databases">
        <title>Dictyostelia acquired genes for synthesis and detection of signals that induce cell-type specialization by lateral gene transfer from prokaryotes.</title>
        <authorList>
            <person name="Gloeckner G."/>
            <person name="Schaap P."/>
        </authorList>
    </citation>
    <scope>NUCLEOTIDE SEQUENCE [LARGE SCALE GENOMIC DNA]</scope>
    <source>
        <strain evidence="2 3">TK</strain>
    </source>
</reference>
<evidence type="ECO:0000313" key="3">
    <source>
        <dbReference type="Proteomes" id="UP000076078"/>
    </source>
</evidence>
<feature type="compositionally biased region" description="Low complexity" evidence="1">
    <location>
        <begin position="237"/>
        <end position="266"/>
    </location>
</feature>
<protein>
    <submittedName>
        <fullName evidence="2">Uncharacterized protein</fullName>
    </submittedName>
</protein>
<evidence type="ECO:0000256" key="1">
    <source>
        <dbReference type="SAM" id="MobiDB-lite"/>
    </source>
</evidence>
<feature type="compositionally biased region" description="Low complexity" evidence="1">
    <location>
        <begin position="277"/>
        <end position="290"/>
    </location>
</feature>
<feature type="compositionally biased region" description="Basic residues" evidence="1">
    <location>
        <begin position="267"/>
        <end position="276"/>
    </location>
</feature>
<evidence type="ECO:0000313" key="2">
    <source>
        <dbReference type="EMBL" id="KYR01517.1"/>
    </source>
</evidence>
<feature type="region of interest" description="Disordered" evidence="1">
    <location>
        <begin position="237"/>
        <end position="290"/>
    </location>
</feature>
<dbReference type="EMBL" id="LODT01000006">
    <property type="protein sequence ID" value="KYR01517.1"/>
    <property type="molecule type" value="Genomic_DNA"/>
</dbReference>
<dbReference type="AlphaFoldDB" id="A0A152A622"/>
<comment type="caution">
    <text evidence="2">The sequence shown here is derived from an EMBL/GenBank/DDBJ whole genome shotgun (WGS) entry which is preliminary data.</text>
</comment>
<accession>A0A152A622</accession>
<dbReference type="InParanoid" id="A0A152A622"/>
<organism evidence="2 3">
    <name type="scientific">Tieghemostelium lacteum</name>
    <name type="common">Slime mold</name>
    <name type="synonym">Dictyostelium lacteum</name>
    <dbReference type="NCBI Taxonomy" id="361077"/>
    <lineage>
        <taxon>Eukaryota</taxon>
        <taxon>Amoebozoa</taxon>
        <taxon>Evosea</taxon>
        <taxon>Eumycetozoa</taxon>
        <taxon>Dictyostelia</taxon>
        <taxon>Dictyosteliales</taxon>
        <taxon>Raperosteliaceae</taxon>
        <taxon>Tieghemostelium</taxon>
    </lineage>
</organism>